<dbReference type="EMBL" id="CP034550">
    <property type="protein sequence ID" value="QFZ16274.1"/>
    <property type="molecule type" value="Genomic_DNA"/>
</dbReference>
<name>A0A5Q0GS04_SACSY</name>
<feature type="transmembrane region" description="Helical" evidence="1">
    <location>
        <begin position="41"/>
        <end position="58"/>
    </location>
</feature>
<gene>
    <name evidence="2" type="ORF">EKG83_01290</name>
</gene>
<dbReference type="AlphaFoldDB" id="A0A5Q0GS04"/>
<protein>
    <submittedName>
        <fullName evidence="2">Uncharacterized protein</fullName>
    </submittedName>
</protein>
<reference evidence="3" key="1">
    <citation type="journal article" date="2021" name="Curr. Microbiol.">
        <title>Complete genome of nocamycin-producing strain Saccharothrix syringae NRRL B-16468 reveals the biosynthetic potential for secondary metabolites.</title>
        <authorList>
            <person name="Mo X."/>
            <person name="Yang S."/>
        </authorList>
    </citation>
    <scope>NUCLEOTIDE SEQUENCE [LARGE SCALE GENOMIC DNA]</scope>
    <source>
        <strain evidence="3">ATCC 51364 / DSM 43886 / JCM 6844 / KCTC 9398 / NBRC 14523 / NRRL B-16468 / INA 2240</strain>
    </source>
</reference>
<keyword evidence="1" id="KW-0472">Membrane</keyword>
<evidence type="ECO:0000256" key="1">
    <source>
        <dbReference type="SAM" id="Phobius"/>
    </source>
</evidence>
<dbReference type="RefSeq" id="WP_033433458.1">
    <property type="nucleotide sequence ID" value="NZ_CP034550.1"/>
</dbReference>
<proteinExistence type="predicted"/>
<keyword evidence="3" id="KW-1185">Reference proteome</keyword>
<dbReference type="KEGG" id="ssyi:EKG83_01290"/>
<evidence type="ECO:0000313" key="3">
    <source>
        <dbReference type="Proteomes" id="UP000325787"/>
    </source>
</evidence>
<sequence>MSTTSAARPSSARTWLPLLAWSQAALGSATAVTLLTSPTPGVVVGLVVALLGLVVNALHRASRTMDRIFEEELDR</sequence>
<keyword evidence="1" id="KW-0812">Transmembrane</keyword>
<keyword evidence="1" id="KW-1133">Transmembrane helix</keyword>
<accession>A0A5Q0GS04</accession>
<dbReference type="Proteomes" id="UP000325787">
    <property type="component" value="Chromosome"/>
</dbReference>
<organism evidence="2 3">
    <name type="scientific">Saccharothrix syringae</name>
    <name type="common">Nocardiopsis syringae</name>
    <dbReference type="NCBI Taxonomy" id="103733"/>
    <lineage>
        <taxon>Bacteria</taxon>
        <taxon>Bacillati</taxon>
        <taxon>Actinomycetota</taxon>
        <taxon>Actinomycetes</taxon>
        <taxon>Pseudonocardiales</taxon>
        <taxon>Pseudonocardiaceae</taxon>
        <taxon>Saccharothrix</taxon>
    </lineage>
</organism>
<evidence type="ECO:0000313" key="2">
    <source>
        <dbReference type="EMBL" id="QFZ16274.1"/>
    </source>
</evidence>